<dbReference type="Pfam" id="PF13532">
    <property type="entry name" value="2OG-FeII_Oxy_2"/>
    <property type="match status" value="1"/>
</dbReference>
<organism evidence="8 9">
    <name type="scientific">Maricaulis virginensis</name>
    <dbReference type="NCBI Taxonomy" id="144022"/>
    <lineage>
        <taxon>Bacteria</taxon>
        <taxon>Pseudomonadati</taxon>
        <taxon>Pseudomonadota</taxon>
        <taxon>Alphaproteobacteria</taxon>
        <taxon>Maricaulales</taxon>
        <taxon>Maricaulaceae</taxon>
        <taxon>Maricaulis</taxon>
    </lineage>
</organism>
<accession>A0A9W6MQ59</accession>
<dbReference type="SUPFAM" id="SSF51197">
    <property type="entry name" value="Clavaminate synthase-like"/>
    <property type="match status" value="1"/>
</dbReference>
<dbReference type="Gene3D" id="2.60.120.590">
    <property type="entry name" value="Alpha-ketoglutarate-dependent dioxygenase AlkB-like"/>
    <property type="match status" value="1"/>
</dbReference>
<keyword evidence="4 6" id="KW-0408">Iron</keyword>
<dbReference type="GO" id="GO:0035516">
    <property type="term" value="F:broad specificity oxidative DNA demethylase activity"/>
    <property type="evidence" value="ECO:0007669"/>
    <property type="project" value="TreeGrafter"/>
</dbReference>
<dbReference type="GO" id="GO:0035513">
    <property type="term" value="P:oxidative RNA demethylation"/>
    <property type="evidence" value="ECO:0007669"/>
    <property type="project" value="TreeGrafter"/>
</dbReference>
<dbReference type="GO" id="GO:0005737">
    <property type="term" value="C:cytoplasm"/>
    <property type="evidence" value="ECO:0007669"/>
    <property type="project" value="TreeGrafter"/>
</dbReference>
<dbReference type="InterPro" id="IPR027450">
    <property type="entry name" value="AlkB-like"/>
</dbReference>
<reference evidence="8" key="2">
    <citation type="submission" date="2023-01" db="EMBL/GenBank/DDBJ databases">
        <authorList>
            <person name="Sun Q."/>
            <person name="Evtushenko L."/>
        </authorList>
    </citation>
    <scope>NUCLEOTIDE SEQUENCE</scope>
    <source>
        <strain evidence="8">VKM B-1513</strain>
    </source>
</reference>
<dbReference type="InterPro" id="IPR004574">
    <property type="entry name" value="Alkb"/>
</dbReference>
<evidence type="ECO:0000256" key="2">
    <source>
        <dbReference type="ARBA" id="ARBA00022964"/>
    </source>
</evidence>
<dbReference type="GO" id="GO:0008198">
    <property type="term" value="F:ferrous iron binding"/>
    <property type="evidence" value="ECO:0007669"/>
    <property type="project" value="TreeGrafter"/>
</dbReference>
<evidence type="ECO:0000313" key="9">
    <source>
        <dbReference type="Proteomes" id="UP001143486"/>
    </source>
</evidence>
<dbReference type="PANTHER" id="PTHR16557">
    <property type="entry name" value="ALKYLATED DNA REPAIR PROTEIN ALKB-RELATED"/>
    <property type="match status" value="1"/>
</dbReference>
<feature type="binding site" evidence="5">
    <location>
        <position position="63"/>
    </location>
    <ligand>
        <name>substrate</name>
    </ligand>
</feature>
<dbReference type="AlphaFoldDB" id="A0A9W6MQ59"/>
<dbReference type="EMBL" id="BSFE01000012">
    <property type="protein sequence ID" value="GLK53669.1"/>
    <property type="molecule type" value="Genomic_DNA"/>
</dbReference>
<sequence>MDEPAPPLPGFRFLPGHFDRTVQSDLVAAVIEAAATAPFWRPSMPRTGQPLSVKMTNFGPLGWVTDQARGYRYEPAHPETGAPWPPLPTALLDLWTAVSGYPAPPEACLVNWYAPGSRMGLHVDSDEAATDAAVVSVSLGDKARFRIGGTTRRGKTASMVLSSGDVVVLGGASRRSYHGVDRIYPGTSTLLPETVFPGGGRINLTMRRVTPA</sequence>
<dbReference type="PANTHER" id="PTHR16557:SF2">
    <property type="entry name" value="NUCLEIC ACID DIOXYGENASE ALKBH1"/>
    <property type="match status" value="1"/>
</dbReference>
<feature type="domain" description="Fe2OG dioxygenase" evidence="7">
    <location>
        <begin position="104"/>
        <end position="210"/>
    </location>
</feature>
<feature type="binding site" evidence="5">
    <location>
        <begin position="71"/>
        <end position="73"/>
    </location>
    <ligand>
        <name>substrate</name>
    </ligand>
</feature>
<feature type="binding site" evidence="5">
    <location>
        <begin position="201"/>
        <end position="207"/>
    </location>
    <ligand>
        <name>2-oxoglutarate</name>
        <dbReference type="ChEBI" id="CHEBI:16810"/>
    </ligand>
</feature>
<dbReference type="PROSITE" id="PS51471">
    <property type="entry name" value="FE2OG_OXY"/>
    <property type="match status" value="1"/>
</dbReference>
<protein>
    <submittedName>
        <fullName evidence="8">Alkylated DNA repair dioxygenase</fullName>
    </submittedName>
</protein>
<evidence type="ECO:0000256" key="6">
    <source>
        <dbReference type="PIRSR" id="PIRSR604574-2"/>
    </source>
</evidence>
<feature type="binding site" evidence="5">
    <location>
        <begin position="111"/>
        <end position="113"/>
    </location>
    <ligand>
        <name>2-oxoglutarate</name>
        <dbReference type="ChEBI" id="CHEBI:16810"/>
    </ligand>
</feature>
<dbReference type="InterPro" id="IPR005123">
    <property type="entry name" value="Oxoglu/Fe-dep_dioxygenase_dom"/>
</dbReference>
<feature type="binding site" evidence="6">
    <location>
        <position position="124"/>
    </location>
    <ligand>
        <name>Fe cation</name>
        <dbReference type="ChEBI" id="CHEBI:24875"/>
        <note>catalytic</note>
    </ligand>
</feature>
<dbReference type="Proteomes" id="UP001143486">
    <property type="component" value="Unassembled WGS sequence"/>
</dbReference>
<evidence type="ECO:0000259" key="7">
    <source>
        <dbReference type="PROSITE" id="PS51471"/>
    </source>
</evidence>
<evidence type="ECO:0000256" key="3">
    <source>
        <dbReference type="ARBA" id="ARBA00023002"/>
    </source>
</evidence>
<keyword evidence="1 6" id="KW-0479">Metal-binding</keyword>
<evidence type="ECO:0000256" key="1">
    <source>
        <dbReference type="ARBA" id="ARBA00022723"/>
    </source>
</evidence>
<keyword evidence="2 8" id="KW-0223">Dioxygenase</keyword>
<reference evidence="8" key="1">
    <citation type="journal article" date="2014" name="Int. J. Syst. Evol. Microbiol.">
        <title>Complete genome sequence of Corynebacterium casei LMG S-19264T (=DSM 44701T), isolated from a smear-ripened cheese.</title>
        <authorList>
            <consortium name="US DOE Joint Genome Institute (JGI-PGF)"/>
            <person name="Walter F."/>
            <person name="Albersmeier A."/>
            <person name="Kalinowski J."/>
            <person name="Ruckert C."/>
        </authorList>
    </citation>
    <scope>NUCLEOTIDE SEQUENCE</scope>
    <source>
        <strain evidence="8">VKM B-1513</strain>
    </source>
</reference>
<comment type="cofactor">
    <cofactor evidence="6">
        <name>Fe(2+)</name>
        <dbReference type="ChEBI" id="CHEBI:29033"/>
    </cofactor>
    <text evidence="6">Binds 1 Fe(2+) ion per subunit.</text>
</comment>
<proteinExistence type="predicted"/>
<feature type="binding site" evidence="5">
    <location>
        <position position="152"/>
    </location>
    <ligand>
        <name>substrate</name>
    </ligand>
</feature>
<feature type="binding site" evidence="6">
    <location>
        <position position="122"/>
    </location>
    <ligand>
        <name>Fe cation</name>
        <dbReference type="ChEBI" id="CHEBI:24875"/>
        <note>catalytic</note>
    </ligand>
</feature>
<evidence type="ECO:0000256" key="5">
    <source>
        <dbReference type="PIRSR" id="PIRSR604574-1"/>
    </source>
</evidence>
<evidence type="ECO:0000313" key="8">
    <source>
        <dbReference type="EMBL" id="GLK53669.1"/>
    </source>
</evidence>
<feature type="binding site" evidence="5">
    <location>
        <position position="126"/>
    </location>
    <ligand>
        <name>substrate</name>
    </ligand>
</feature>
<evidence type="ECO:0000256" key="4">
    <source>
        <dbReference type="ARBA" id="ARBA00023004"/>
    </source>
</evidence>
<dbReference type="GO" id="GO:0035515">
    <property type="term" value="F:oxidative RNA demethylase activity"/>
    <property type="evidence" value="ECO:0007669"/>
    <property type="project" value="TreeGrafter"/>
</dbReference>
<gene>
    <name evidence="8" type="ORF">GCM10017621_31770</name>
</gene>
<name>A0A9W6MQ59_9PROT</name>
<dbReference type="RefSeq" id="WP_271188008.1">
    <property type="nucleotide sequence ID" value="NZ_BSFE01000012.1"/>
</dbReference>
<feature type="binding site" evidence="6">
    <location>
        <position position="178"/>
    </location>
    <ligand>
        <name>Fe cation</name>
        <dbReference type="ChEBI" id="CHEBI:24875"/>
        <note>catalytic</note>
    </ligand>
</feature>
<dbReference type="InterPro" id="IPR037151">
    <property type="entry name" value="AlkB-like_sf"/>
</dbReference>
<keyword evidence="3" id="KW-0560">Oxidoreductase</keyword>
<keyword evidence="9" id="KW-1185">Reference proteome</keyword>
<comment type="caution">
    <text evidence="8">The sequence shown here is derived from an EMBL/GenBank/DDBJ whole genome shotgun (WGS) entry which is preliminary data.</text>
</comment>